<dbReference type="GO" id="GO:0016787">
    <property type="term" value="F:hydrolase activity"/>
    <property type="evidence" value="ECO:0007669"/>
    <property type="project" value="UniProtKB-KW"/>
</dbReference>
<dbReference type="CDD" id="cd12152">
    <property type="entry name" value="F1-ATPase_delta"/>
    <property type="match status" value="1"/>
</dbReference>
<gene>
    <name evidence="15" type="primary">atpC</name>
    <name evidence="20" type="ORF">CHUV0807_0868</name>
</gene>
<evidence type="ECO:0000259" key="18">
    <source>
        <dbReference type="Pfam" id="PF00401"/>
    </source>
</evidence>
<evidence type="ECO:0000256" key="11">
    <source>
        <dbReference type="ARBA" id="ARBA00023196"/>
    </source>
</evidence>
<evidence type="ECO:0000256" key="7">
    <source>
        <dbReference type="ARBA" id="ARBA00022475"/>
    </source>
</evidence>
<evidence type="ECO:0000256" key="12">
    <source>
        <dbReference type="ARBA" id="ARBA00023310"/>
    </source>
</evidence>
<sequence length="138" mass="15287">MAKTFHVNMVSADRQLYCGEAERIVATADHGELGILAGHAPLLAVLKAGQVRLTQEGGKEEVIYISGGFIEVQHEQTIILADDAERAEHLDEERVREARRRAEDKMRDKASTKLELARAQAELAQTMAQLAAIRRAKN</sequence>
<dbReference type="Gene3D" id="2.60.15.10">
    <property type="entry name" value="F0F1 ATP synthase delta/epsilon subunit, N-terminal"/>
    <property type="match status" value="1"/>
</dbReference>
<feature type="domain" description="ATP synthase F1 complex delta/epsilon subunit N-terminal" evidence="19">
    <location>
        <begin position="5"/>
        <end position="84"/>
    </location>
</feature>
<evidence type="ECO:0000256" key="3">
    <source>
        <dbReference type="ARBA" id="ARBA00005712"/>
    </source>
</evidence>
<feature type="domain" description="ATP synthase epsilon subunit C-terminal" evidence="18">
    <location>
        <begin position="88"/>
        <end position="133"/>
    </location>
</feature>
<comment type="subunit">
    <text evidence="4 15 16">F-type ATPases have 2 components, CF(1) - the catalytic core - and CF(0) - the membrane proton channel. CF(1) has five subunits: alpha(3), beta(3), gamma(1), delta(1), epsilon(1). CF(0) has three main subunits: a, b and c.</text>
</comment>
<dbReference type="OMA" id="MTVHCDI"/>
<dbReference type="EMBL" id="FKLO01000034">
    <property type="protein sequence ID" value="SAM61089.1"/>
    <property type="molecule type" value="Genomic_DNA"/>
</dbReference>
<keyword evidence="7 15" id="KW-1003">Cell membrane</keyword>
<comment type="function">
    <text evidence="1 15">Produces ATP from ADP in the presence of a proton gradient across the membrane.</text>
</comment>
<dbReference type="AlphaFoldDB" id="A0A1C3H390"/>
<evidence type="ECO:0000256" key="10">
    <source>
        <dbReference type="ARBA" id="ARBA00023136"/>
    </source>
</evidence>
<keyword evidence="10 15" id="KW-0472">Membrane</keyword>
<comment type="subcellular location">
    <subcellularLocation>
        <location evidence="2 15">Cell membrane</location>
        <topology evidence="2 15">Peripheral membrane protein</topology>
    </subcellularLocation>
</comment>
<keyword evidence="12 15" id="KW-0066">ATP synthesis</keyword>
<evidence type="ECO:0000313" key="21">
    <source>
        <dbReference type="Proteomes" id="UP000190837"/>
    </source>
</evidence>
<evidence type="ECO:0000256" key="14">
    <source>
        <dbReference type="ARBA" id="ARBA00031795"/>
    </source>
</evidence>
<dbReference type="GO" id="GO:0045259">
    <property type="term" value="C:proton-transporting ATP synthase complex"/>
    <property type="evidence" value="ECO:0007669"/>
    <property type="project" value="UniProtKB-KW"/>
</dbReference>
<evidence type="ECO:0000256" key="2">
    <source>
        <dbReference type="ARBA" id="ARBA00004202"/>
    </source>
</evidence>
<proteinExistence type="inferred from homology"/>
<evidence type="ECO:0000313" key="20">
    <source>
        <dbReference type="EMBL" id="SAM61089.1"/>
    </source>
</evidence>
<keyword evidence="9 15" id="KW-0406">Ion transport</keyword>
<keyword evidence="6 15" id="KW-0813">Transport</keyword>
<dbReference type="GeneID" id="84789621"/>
<accession>A0A1C3H390</accession>
<feature type="coiled-coil region" evidence="17">
    <location>
        <begin position="95"/>
        <end position="136"/>
    </location>
</feature>
<keyword evidence="8 15" id="KW-0375">Hydrogen ion transport</keyword>
<dbReference type="GO" id="GO:0005524">
    <property type="term" value="F:ATP binding"/>
    <property type="evidence" value="ECO:0007669"/>
    <property type="project" value="UniProtKB-UniRule"/>
</dbReference>
<evidence type="ECO:0000256" key="1">
    <source>
        <dbReference type="ARBA" id="ARBA00003543"/>
    </source>
</evidence>
<name>A0A1C3H390_9GAMM</name>
<keyword evidence="17" id="KW-0175">Coiled coil</keyword>
<dbReference type="NCBIfam" id="NF001847">
    <property type="entry name" value="PRK00571.1-4"/>
    <property type="match status" value="1"/>
</dbReference>
<dbReference type="Pfam" id="PF02823">
    <property type="entry name" value="ATP-synt_DE_N"/>
    <property type="match status" value="1"/>
</dbReference>
<comment type="similarity">
    <text evidence="3 15 16">Belongs to the ATPase epsilon chain family.</text>
</comment>
<dbReference type="Pfam" id="PF00401">
    <property type="entry name" value="ATP-synt_DE"/>
    <property type="match status" value="1"/>
</dbReference>
<dbReference type="InterPro" id="IPR036794">
    <property type="entry name" value="ATP_F1_dsu/esu_C_sf"/>
</dbReference>
<dbReference type="InterPro" id="IPR020546">
    <property type="entry name" value="ATP_synth_F1_dsu/esu_N"/>
</dbReference>
<keyword evidence="11 15" id="KW-0139">CF(1)</keyword>
<evidence type="ECO:0000256" key="4">
    <source>
        <dbReference type="ARBA" id="ARBA00011648"/>
    </source>
</evidence>
<dbReference type="NCBIfam" id="NF009977">
    <property type="entry name" value="PRK13442.1"/>
    <property type="match status" value="1"/>
</dbReference>
<dbReference type="InterPro" id="IPR036771">
    <property type="entry name" value="ATPsynth_dsu/esu_N"/>
</dbReference>
<dbReference type="Proteomes" id="UP000190837">
    <property type="component" value="Unassembled WGS sequence"/>
</dbReference>
<evidence type="ECO:0000256" key="6">
    <source>
        <dbReference type="ARBA" id="ARBA00022448"/>
    </source>
</evidence>
<dbReference type="GO" id="GO:0046933">
    <property type="term" value="F:proton-transporting ATP synthase activity, rotational mechanism"/>
    <property type="evidence" value="ECO:0007669"/>
    <property type="project" value="UniProtKB-UniRule"/>
</dbReference>
<keyword evidence="20" id="KW-0378">Hydrolase</keyword>
<dbReference type="InterPro" id="IPR001469">
    <property type="entry name" value="ATP_synth_F1_dsu/esu"/>
</dbReference>
<dbReference type="RefSeq" id="WP_004139887.1">
    <property type="nucleotide sequence ID" value="NZ_CALFOW010000030.1"/>
</dbReference>
<evidence type="ECO:0000256" key="15">
    <source>
        <dbReference type="HAMAP-Rule" id="MF_00530"/>
    </source>
</evidence>
<evidence type="ECO:0000256" key="9">
    <source>
        <dbReference type="ARBA" id="ARBA00023065"/>
    </source>
</evidence>
<evidence type="ECO:0000256" key="8">
    <source>
        <dbReference type="ARBA" id="ARBA00022781"/>
    </source>
</evidence>
<dbReference type="SUPFAM" id="SSF51344">
    <property type="entry name" value="Epsilon subunit of F1F0-ATP synthase N-terminal domain"/>
    <property type="match status" value="1"/>
</dbReference>
<dbReference type="Gene3D" id="1.20.5.440">
    <property type="entry name" value="ATP synthase delta/epsilon subunit, C-terminal domain"/>
    <property type="match status" value="1"/>
</dbReference>
<dbReference type="PANTHER" id="PTHR13822">
    <property type="entry name" value="ATP SYNTHASE DELTA/EPSILON CHAIN"/>
    <property type="match status" value="1"/>
</dbReference>
<dbReference type="InterPro" id="IPR020547">
    <property type="entry name" value="ATP_synth_F1_esu_C"/>
</dbReference>
<organism evidence="20 21">
    <name type="scientific">Cardiobacterium hominis</name>
    <dbReference type="NCBI Taxonomy" id="2718"/>
    <lineage>
        <taxon>Bacteria</taxon>
        <taxon>Pseudomonadati</taxon>
        <taxon>Pseudomonadota</taxon>
        <taxon>Gammaproteobacteria</taxon>
        <taxon>Cardiobacteriales</taxon>
        <taxon>Cardiobacteriaceae</taxon>
        <taxon>Cardiobacterium</taxon>
    </lineage>
</organism>
<protein>
    <recommendedName>
        <fullName evidence="5 15">ATP synthase epsilon chain</fullName>
    </recommendedName>
    <alternativeName>
        <fullName evidence="14 15">ATP synthase F1 sector epsilon subunit</fullName>
    </alternativeName>
    <alternativeName>
        <fullName evidence="13 15">F-ATPase epsilon subunit</fullName>
    </alternativeName>
</protein>
<dbReference type="NCBIfam" id="TIGR01216">
    <property type="entry name" value="ATP_synt_epsi"/>
    <property type="match status" value="1"/>
</dbReference>
<dbReference type="SUPFAM" id="SSF46604">
    <property type="entry name" value="Epsilon subunit of F1F0-ATP synthase C-terminal domain"/>
    <property type="match status" value="1"/>
</dbReference>
<evidence type="ECO:0000256" key="13">
    <source>
        <dbReference type="ARBA" id="ARBA00030215"/>
    </source>
</evidence>
<dbReference type="PANTHER" id="PTHR13822:SF10">
    <property type="entry name" value="ATP SYNTHASE EPSILON CHAIN, CHLOROPLASTIC"/>
    <property type="match status" value="1"/>
</dbReference>
<dbReference type="FunFam" id="2.60.15.10:FF:000001">
    <property type="entry name" value="ATP synthase epsilon chain"/>
    <property type="match status" value="1"/>
</dbReference>
<dbReference type="HAMAP" id="MF_00530">
    <property type="entry name" value="ATP_synth_epsil_bac"/>
    <property type="match status" value="1"/>
</dbReference>
<dbReference type="GO" id="GO:0005886">
    <property type="term" value="C:plasma membrane"/>
    <property type="evidence" value="ECO:0007669"/>
    <property type="project" value="UniProtKB-SubCell"/>
</dbReference>
<evidence type="ECO:0000256" key="17">
    <source>
        <dbReference type="SAM" id="Coils"/>
    </source>
</evidence>
<evidence type="ECO:0000256" key="16">
    <source>
        <dbReference type="RuleBase" id="RU003656"/>
    </source>
</evidence>
<reference evidence="21" key="1">
    <citation type="submission" date="2016-04" db="EMBL/GenBank/DDBJ databases">
        <authorList>
            <person name="Tagini F."/>
        </authorList>
    </citation>
    <scope>NUCLEOTIDE SEQUENCE [LARGE SCALE GENOMIC DNA]</scope>
    <source>
        <strain evidence="21">CHUV0807</strain>
    </source>
</reference>
<evidence type="ECO:0000256" key="5">
    <source>
        <dbReference type="ARBA" id="ARBA00014480"/>
    </source>
</evidence>
<evidence type="ECO:0000259" key="19">
    <source>
        <dbReference type="Pfam" id="PF02823"/>
    </source>
</evidence>